<keyword evidence="2" id="KW-1185">Reference proteome</keyword>
<comment type="caution">
    <text evidence="1">The sequence shown here is derived from an EMBL/GenBank/DDBJ whole genome shotgun (WGS) entry which is preliminary data.</text>
</comment>
<dbReference type="AlphaFoldDB" id="A0A3S0PEG3"/>
<dbReference type="EMBL" id="RYDJ01000043">
    <property type="protein sequence ID" value="RTZ00458.1"/>
    <property type="molecule type" value="Genomic_DNA"/>
</dbReference>
<dbReference type="Proteomes" id="UP000280825">
    <property type="component" value="Unassembled WGS sequence"/>
</dbReference>
<dbReference type="Pfam" id="PF13585">
    <property type="entry name" value="CHU_C"/>
    <property type="match status" value="1"/>
</dbReference>
<reference evidence="1 2" key="1">
    <citation type="submission" date="2018-12" db="EMBL/GenBank/DDBJ databases">
        <title>Flavobacterium sp. nov., isolated from glacier ice.</title>
        <authorList>
            <person name="Liu Q."/>
            <person name="Xin Y.-H."/>
        </authorList>
    </citation>
    <scope>NUCLEOTIDE SEQUENCE [LARGE SCALE GENOMIC DNA]</scope>
    <source>
        <strain evidence="1 2">RB1N8</strain>
    </source>
</reference>
<organism evidence="1 2">
    <name type="scientific">Flavobacterium bomense</name>
    <dbReference type="NCBI Taxonomy" id="2497483"/>
    <lineage>
        <taxon>Bacteria</taxon>
        <taxon>Pseudomonadati</taxon>
        <taxon>Bacteroidota</taxon>
        <taxon>Flavobacteriia</taxon>
        <taxon>Flavobacteriales</taxon>
        <taxon>Flavobacteriaceae</taxon>
        <taxon>Flavobacterium</taxon>
    </lineage>
</organism>
<evidence type="ECO:0000313" key="2">
    <source>
        <dbReference type="Proteomes" id="UP000280825"/>
    </source>
</evidence>
<name>A0A3S0PEG3_9FLAO</name>
<proteinExistence type="predicted"/>
<feature type="non-terminal residue" evidence="1">
    <location>
        <position position="1"/>
    </location>
</feature>
<accession>A0A3S0PEG3</accession>
<sequence>GIHDVFINDKNGCRPVTTTTIAVVGMPKFFTPNNDGYNDYWSVKGVTANFNANSIIYIFNRYGKLLKQWIPSRSEGWDGTFNGTLLPADDYWYTIKLEDGREAKGHFSLKR</sequence>
<dbReference type="NCBIfam" id="TIGR04131">
    <property type="entry name" value="Bac_Flav_CTERM"/>
    <property type="match status" value="1"/>
</dbReference>
<protein>
    <submittedName>
        <fullName evidence="1">T9SS type B sorting domain-containing protein</fullName>
    </submittedName>
</protein>
<evidence type="ECO:0000313" key="1">
    <source>
        <dbReference type="EMBL" id="RTZ00458.1"/>
    </source>
</evidence>
<dbReference type="RefSeq" id="WP_148104421.1">
    <property type="nucleotide sequence ID" value="NZ_RYDJ01000043.1"/>
</dbReference>
<dbReference type="InterPro" id="IPR026341">
    <property type="entry name" value="T9SS_type_B"/>
</dbReference>
<gene>
    <name evidence="1" type="ORF">EKL98_15335</name>
</gene>